<dbReference type="AlphaFoldDB" id="A0A813TDE4"/>
<dbReference type="OrthoDB" id="10069557at2759"/>
<dbReference type="SUPFAM" id="SSF54791">
    <property type="entry name" value="Eukaryotic type KH-domain (KH-domain type I)"/>
    <property type="match status" value="1"/>
</dbReference>
<keyword evidence="3" id="KW-1133">Transmembrane helix</keyword>
<dbReference type="InterPro" id="IPR050621">
    <property type="entry name" value="Tudor_domain_containing"/>
</dbReference>
<dbReference type="InterPro" id="IPR002999">
    <property type="entry name" value="Tudor"/>
</dbReference>
<evidence type="ECO:0000313" key="5">
    <source>
        <dbReference type="EMBL" id="CAF0812975.1"/>
    </source>
</evidence>
<evidence type="ECO:0000256" key="1">
    <source>
        <dbReference type="PROSITE-ProRule" id="PRU00117"/>
    </source>
</evidence>
<dbReference type="InterPro" id="IPR047367">
    <property type="entry name" value="Tudor_AKAP1"/>
</dbReference>
<feature type="domain" description="Tudor" evidence="4">
    <location>
        <begin position="512"/>
        <end position="583"/>
    </location>
</feature>
<dbReference type="PROSITE" id="PS50304">
    <property type="entry name" value="TUDOR"/>
    <property type="match status" value="1"/>
</dbReference>
<accession>A0A813TDE4</accession>
<dbReference type="InterPro" id="IPR036612">
    <property type="entry name" value="KH_dom_type_1_sf"/>
</dbReference>
<evidence type="ECO:0000313" key="6">
    <source>
        <dbReference type="Proteomes" id="UP000663879"/>
    </source>
</evidence>
<dbReference type="InterPro" id="IPR004087">
    <property type="entry name" value="KH_dom"/>
</dbReference>
<comment type="caution">
    <text evidence="5">The sequence shown here is derived from an EMBL/GenBank/DDBJ whole genome shotgun (WGS) entry which is preliminary data.</text>
</comment>
<gene>
    <name evidence="5" type="ORF">OXX778_LOCUS7070</name>
</gene>
<dbReference type="Pfam" id="PF00013">
    <property type="entry name" value="KH_1"/>
    <property type="match status" value="1"/>
</dbReference>
<organism evidence="5 6">
    <name type="scientific">Brachionus calyciflorus</name>
    <dbReference type="NCBI Taxonomy" id="104777"/>
    <lineage>
        <taxon>Eukaryota</taxon>
        <taxon>Metazoa</taxon>
        <taxon>Spiralia</taxon>
        <taxon>Gnathifera</taxon>
        <taxon>Rotifera</taxon>
        <taxon>Eurotatoria</taxon>
        <taxon>Monogononta</taxon>
        <taxon>Pseudotrocha</taxon>
        <taxon>Ploima</taxon>
        <taxon>Brachionidae</taxon>
        <taxon>Brachionus</taxon>
    </lineage>
</organism>
<dbReference type="Proteomes" id="UP000663879">
    <property type="component" value="Unassembled WGS sequence"/>
</dbReference>
<keyword evidence="1" id="KW-0694">RNA-binding</keyword>
<keyword evidence="3" id="KW-0812">Transmembrane</keyword>
<dbReference type="GO" id="GO:0003723">
    <property type="term" value="F:RNA binding"/>
    <property type="evidence" value="ECO:0007669"/>
    <property type="project" value="UniProtKB-UniRule"/>
</dbReference>
<evidence type="ECO:0000256" key="3">
    <source>
        <dbReference type="SAM" id="Phobius"/>
    </source>
</evidence>
<evidence type="ECO:0000256" key="2">
    <source>
        <dbReference type="SAM" id="MobiDB-lite"/>
    </source>
</evidence>
<dbReference type="SMART" id="SM00322">
    <property type="entry name" value="KH"/>
    <property type="match status" value="1"/>
</dbReference>
<keyword evidence="3" id="KW-0472">Membrane</keyword>
<dbReference type="Pfam" id="PF00567">
    <property type="entry name" value="TUDOR"/>
    <property type="match status" value="1"/>
</dbReference>
<keyword evidence="6" id="KW-1185">Reference proteome</keyword>
<protein>
    <recommendedName>
        <fullName evidence="4">Tudor domain-containing protein</fullName>
    </recommendedName>
</protein>
<dbReference type="SUPFAM" id="SSF63748">
    <property type="entry name" value="Tudor/PWWP/MBT"/>
    <property type="match status" value="1"/>
</dbReference>
<reference evidence="5" key="1">
    <citation type="submission" date="2021-02" db="EMBL/GenBank/DDBJ databases">
        <authorList>
            <person name="Nowell W R."/>
        </authorList>
    </citation>
    <scope>NUCLEOTIDE SEQUENCE</scope>
    <source>
        <strain evidence="5">Ploen Becks lab</strain>
    </source>
</reference>
<feature type="region of interest" description="Disordered" evidence="2">
    <location>
        <begin position="264"/>
        <end position="330"/>
    </location>
</feature>
<dbReference type="InterPro" id="IPR004088">
    <property type="entry name" value="KH_dom_type_1"/>
</dbReference>
<dbReference type="Gene3D" id="3.30.1370.10">
    <property type="entry name" value="K Homology domain, type 1"/>
    <property type="match status" value="1"/>
</dbReference>
<sequence>MALDSTSSRTRSITAIGAGAVLFAVIGYFFLSKNRKKSKKKSRHSSSFENMQSILETSKTLQQVQGKVNLNTTSLNSNLNEIVNVKELEKMEENLSNPIEASSPYMLNNDKFFSSEKPTMQEIFEITIEKTTEKNLIIDLSNISIKEDNKIENDNQIVPEKENSSELKEKEHELEFKQEEESNFTKSSPSQSSSTSTLEISSESANLSTTSGSPVCVEKFIEKPEENKIENLIESFNEIPAVNPTNNEEKSDVKVTKRINEKSVIKKTKSQNKQQIEKKSEPIPNSATKQPKKSKSTTQNLNKVANNEMPVKNNVPKSHTTETLSTKKSENSEKAFQDLVVYEFNFPRKLCGKLIGKNGVHVDYIRSKTHTQIAVRNDPSVEEQQILCVSGLLEDVDHALDIIRARFPAKHYPQISFKPISKPIIYRRYNCEKSSFNGPKVLVAPNMFVDAKDVSKTKDGLIDVYVSSVVSPTHVFLQLPKNVTFSNLVKLDENMLHVYNNPDERIPLMLEPIEYGSICAAPTSYGWHRTMVTSYISRNQILETNPNYSDSCGIATIKFLDYGGYLEIPANQLRQLRSDFMVLPFQALECYLDGISSYEGTEEEGKQFLTNMVRSSNLKARITGYYEGLSGIRLYLYNDLYDGLDINSELVNHNYAYSYSSNDLSLSKTNYEELQQIVPQSL</sequence>
<dbReference type="PANTHER" id="PTHR22948">
    <property type="entry name" value="TUDOR DOMAIN CONTAINING PROTEIN"/>
    <property type="match status" value="1"/>
</dbReference>
<feature type="compositionally biased region" description="Low complexity" evidence="2">
    <location>
        <begin position="184"/>
        <end position="204"/>
    </location>
</feature>
<dbReference type="Gene3D" id="2.40.50.90">
    <property type="match status" value="1"/>
</dbReference>
<dbReference type="Gene3D" id="2.30.30.140">
    <property type="match status" value="1"/>
</dbReference>
<feature type="transmembrane region" description="Helical" evidence="3">
    <location>
        <begin position="12"/>
        <end position="31"/>
    </location>
</feature>
<name>A0A813TDE4_9BILA</name>
<evidence type="ECO:0000259" key="4">
    <source>
        <dbReference type="PROSITE" id="PS50304"/>
    </source>
</evidence>
<dbReference type="EMBL" id="CAJNOC010000879">
    <property type="protein sequence ID" value="CAF0812975.1"/>
    <property type="molecule type" value="Genomic_DNA"/>
</dbReference>
<feature type="region of interest" description="Disordered" evidence="2">
    <location>
        <begin position="154"/>
        <end position="213"/>
    </location>
</feature>
<dbReference type="PROSITE" id="PS50084">
    <property type="entry name" value="KH_TYPE_1"/>
    <property type="match status" value="1"/>
</dbReference>
<proteinExistence type="predicted"/>
<dbReference type="GO" id="GO:0005739">
    <property type="term" value="C:mitochondrion"/>
    <property type="evidence" value="ECO:0007669"/>
    <property type="project" value="UniProtKB-ARBA"/>
</dbReference>
<feature type="compositionally biased region" description="Polar residues" evidence="2">
    <location>
        <begin position="315"/>
        <end position="324"/>
    </location>
</feature>
<dbReference type="InterPro" id="IPR035437">
    <property type="entry name" value="SNase_OB-fold_sf"/>
</dbReference>
<dbReference type="CDD" id="cd20407">
    <property type="entry name" value="Tudor_AKAP1"/>
    <property type="match status" value="1"/>
</dbReference>
<feature type="compositionally biased region" description="Basic and acidic residues" evidence="2">
    <location>
        <begin position="154"/>
        <end position="180"/>
    </location>
</feature>